<dbReference type="Proteomes" id="UP001500683">
    <property type="component" value="Unassembled WGS sequence"/>
</dbReference>
<organism evidence="1 2">
    <name type="scientific">Actinomadura miaoliensis</name>
    <dbReference type="NCBI Taxonomy" id="430685"/>
    <lineage>
        <taxon>Bacteria</taxon>
        <taxon>Bacillati</taxon>
        <taxon>Actinomycetota</taxon>
        <taxon>Actinomycetes</taxon>
        <taxon>Streptosporangiales</taxon>
        <taxon>Thermomonosporaceae</taxon>
        <taxon>Actinomadura</taxon>
    </lineage>
</organism>
<proteinExistence type="predicted"/>
<accession>A0ABP7W755</accession>
<reference evidence="2" key="1">
    <citation type="journal article" date="2019" name="Int. J. Syst. Evol. Microbiol.">
        <title>The Global Catalogue of Microorganisms (GCM) 10K type strain sequencing project: providing services to taxonomists for standard genome sequencing and annotation.</title>
        <authorList>
            <consortium name="The Broad Institute Genomics Platform"/>
            <consortium name="The Broad Institute Genome Sequencing Center for Infectious Disease"/>
            <person name="Wu L."/>
            <person name="Ma J."/>
        </authorList>
    </citation>
    <scope>NUCLEOTIDE SEQUENCE [LARGE SCALE GENOMIC DNA]</scope>
    <source>
        <strain evidence="2">JCM 16702</strain>
    </source>
</reference>
<protein>
    <submittedName>
        <fullName evidence="1">Uncharacterized protein</fullName>
    </submittedName>
</protein>
<name>A0ABP7W755_9ACTN</name>
<dbReference type="EMBL" id="BAAAZG010000035">
    <property type="protein sequence ID" value="GAA4082757.1"/>
    <property type="molecule type" value="Genomic_DNA"/>
</dbReference>
<sequence>MDALSFLQDVAGYAQAQAGNSSADRPIRLGTIDPAYAPATFWDGTLPRVRFDGEATISGKMYPVVAPYWPQPGDRVALVPVGTTYLIIGALGPGLATKWTPVTFTNGWGNFGSSWQTAQYRRDHTGRVWLRGVISGGTVGSSAFQLPAGFRPPAQFVTDAVSSGGNPPTLCRLQFNPDGTVVPQQQVGTFVALDHSFDRAP</sequence>
<dbReference type="RefSeq" id="WP_344951467.1">
    <property type="nucleotide sequence ID" value="NZ_BAAAZG010000035.1"/>
</dbReference>
<evidence type="ECO:0000313" key="1">
    <source>
        <dbReference type="EMBL" id="GAA4082757.1"/>
    </source>
</evidence>
<keyword evidence="2" id="KW-1185">Reference proteome</keyword>
<gene>
    <name evidence="1" type="ORF">GCM10022214_47550</name>
</gene>
<evidence type="ECO:0000313" key="2">
    <source>
        <dbReference type="Proteomes" id="UP001500683"/>
    </source>
</evidence>
<comment type="caution">
    <text evidence="1">The sequence shown here is derived from an EMBL/GenBank/DDBJ whole genome shotgun (WGS) entry which is preliminary data.</text>
</comment>